<dbReference type="PANTHER" id="PTHR47939:SF1">
    <property type="entry name" value="OS04G0684500 PROTEIN"/>
    <property type="match status" value="1"/>
</dbReference>
<feature type="region of interest" description="Disordered" evidence="2">
    <location>
        <begin position="292"/>
        <end position="316"/>
    </location>
</feature>
<keyword evidence="4" id="KW-1185">Reference proteome</keyword>
<feature type="repeat" description="PPR" evidence="1">
    <location>
        <begin position="351"/>
        <end position="385"/>
    </location>
</feature>
<evidence type="ECO:0000313" key="4">
    <source>
        <dbReference type="Proteomes" id="UP000738359"/>
    </source>
</evidence>
<reference evidence="3" key="1">
    <citation type="journal article" date="2020" name="Fungal Divers.">
        <title>Resolving the Mortierellaceae phylogeny through synthesis of multi-gene phylogenetics and phylogenomics.</title>
        <authorList>
            <person name="Vandepol N."/>
            <person name="Liber J."/>
            <person name="Desiro A."/>
            <person name="Na H."/>
            <person name="Kennedy M."/>
            <person name="Barry K."/>
            <person name="Grigoriev I.V."/>
            <person name="Miller A.N."/>
            <person name="O'Donnell K."/>
            <person name="Stajich J.E."/>
            <person name="Bonito G."/>
        </authorList>
    </citation>
    <scope>NUCLEOTIDE SEQUENCE</scope>
    <source>
        <strain evidence="3">CK1249</strain>
    </source>
</reference>
<dbReference type="PROSITE" id="PS51375">
    <property type="entry name" value="PPR"/>
    <property type="match status" value="5"/>
</dbReference>
<dbReference type="NCBIfam" id="TIGR00756">
    <property type="entry name" value="PPR"/>
    <property type="match status" value="3"/>
</dbReference>
<feature type="region of interest" description="Disordered" evidence="2">
    <location>
        <begin position="794"/>
        <end position="835"/>
    </location>
</feature>
<proteinExistence type="predicted"/>
<dbReference type="PANTHER" id="PTHR47939">
    <property type="entry name" value="MEMBRANE-ASSOCIATED SALT-INDUCIBLE PROTEIN-LIKE"/>
    <property type="match status" value="1"/>
</dbReference>
<organism evidence="3 4">
    <name type="scientific">Mortierella alpina</name>
    <name type="common">Oleaginous fungus</name>
    <name type="synonym">Mortierella renispora</name>
    <dbReference type="NCBI Taxonomy" id="64518"/>
    <lineage>
        <taxon>Eukaryota</taxon>
        <taxon>Fungi</taxon>
        <taxon>Fungi incertae sedis</taxon>
        <taxon>Mucoromycota</taxon>
        <taxon>Mortierellomycotina</taxon>
        <taxon>Mortierellomycetes</taxon>
        <taxon>Mortierellales</taxon>
        <taxon>Mortierellaceae</taxon>
        <taxon>Mortierella</taxon>
    </lineage>
</organism>
<protein>
    <recommendedName>
        <fullName evidence="5">Pentacotripeptide-repeat region of PRORP domain-containing protein</fullName>
    </recommendedName>
</protein>
<feature type="compositionally biased region" description="Polar residues" evidence="2">
    <location>
        <begin position="302"/>
        <end position="316"/>
    </location>
</feature>
<feature type="compositionally biased region" description="Low complexity" evidence="2">
    <location>
        <begin position="1076"/>
        <end position="1089"/>
    </location>
</feature>
<sequence length="1160" mass="130180">MEIPNNRTRATQDSTESISFNFINCIQLLFEWPWTWTSPRTVHPTRKISPAIHTSASAACALLLCAIIPFTGIKVINEKVVVVVVDRCSSSALLSGRTIDLRTSLSRAIFVLKFPPAPAALGSQPLYYLARRFPVLAEQELKAIPNKTALDYSSFLIGAMSTSYPSATTLRAVVRQFRNFLKESSRQLKMVPGQEVPPSSYLELPRARIWTQTIRGLIWLKQYRRARGAIHAMQKLGIKPTGYAWSGICRGWIEQGQLDRAEALALNVFTKPEISHDYHQEEKPYYFPDMHENAGKPGKQKSAGSTARRTHRSPMSPNSAPLCLVIEALAECGEMERARHWFDQIPEHEMTDMLTSDMVAGYLRVGQQDKAQEVIRIMARCGVRPTAIVFNPIVEHAVKHVSMEAAEEMVQDMVKLGIFLNLYTYKILVRGYIAAGQRDKALECIDRIRASGVETDRALGRILLEGFWRIGELRQGDHGPPAVCDINRTRKMRDEMQMESLEFVGKPGWSRRCIEWIQSNKFELAEEALHQSLDNRTPGLDKDAVEVIKALADRHEMTRARHWFDLMLSPEKTEEHRPLQTEQDAGTVAVLVNAMVSGYIRTRQPSEAEAVIGIMSRRGIPPNVDTINLILQWSTVQADMKDAEGLVQRMVQSGISPNQQTFEILCQGYAARGALESLQECLTRMEEAHCGGLATSQALAELCENVLGQSPSRSKHDLSWSSPSSPSSAPGILDTICSRWIEQDQMSRAEEFVDQLISNPHVQPSKIPFDTLIQGWIHQSQLNPVSSSAIQAITNSRPGISTDATTTTSSRPESESQDSSTPTSSSVPSSKSLNQEFRLRQESIAKMRKARSWFDKVPEQARSLDLVNKMIGGYMALGLEHESEGLIQWMASRRIKPDVVTYNHMLEHTIQRVTMPAAEVLVREMQKGGIQPNVETWNLMIRGYVMRGQLSHALQCLDIMAGQSTKPSTAATTRSKTRETIESYDREILDAVVQEDEQDSENEGRALQQRQYISKYPTDATDSVQMNETTVQLILSGFGPELRPPQGQGDYARALELYRNRVERQRQQKEQLMEGLAALSQRSSSAASRHTATTGGGGGDETEETEETEDEWIFEHLETLQELGGLSGSDLGMTDHDWKNELQWEEMMEVEKGRERELSG</sequence>
<gene>
    <name evidence="3" type="ORF">BGZ70_001610</name>
</gene>
<dbReference type="Gene3D" id="1.25.40.10">
    <property type="entry name" value="Tetratricopeptide repeat domain"/>
    <property type="match status" value="4"/>
</dbReference>
<evidence type="ECO:0000256" key="2">
    <source>
        <dbReference type="SAM" id="MobiDB-lite"/>
    </source>
</evidence>
<feature type="compositionally biased region" description="Polar residues" evidence="2">
    <location>
        <begin position="794"/>
        <end position="804"/>
    </location>
</feature>
<dbReference type="InterPro" id="IPR050667">
    <property type="entry name" value="PPR-containing_protein"/>
</dbReference>
<feature type="repeat" description="PPR" evidence="1">
    <location>
        <begin position="898"/>
        <end position="932"/>
    </location>
</feature>
<name>A0A9P6IVY9_MORAP</name>
<dbReference type="Proteomes" id="UP000738359">
    <property type="component" value="Unassembled WGS sequence"/>
</dbReference>
<accession>A0A9P6IVY9</accession>
<comment type="caution">
    <text evidence="3">The sequence shown here is derived from an EMBL/GenBank/DDBJ whole genome shotgun (WGS) entry which is preliminary data.</text>
</comment>
<dbReference type="InterPro" id="IPR011990">
    <property type="entry name" value="TPR-like_helical_dom_sf"/>
</dbReference>
<feature type="repeat" description="PPR" evidence="1">
    <location>
        <begin position="421"/>
        <end position="455"/>
    </location>
</feature>
<dbReference type="Pfam" id="PF01535">
    <property type="entry name" value="PPR"/>
    <property type="match status" value="1"/>
</dbReference>
<feature type="compositionally biased region" description="Low complexity" evidence="2">
    <location>
        <begin position="805"/>
        <end position="832"/>
    </location>
</feature>
<feature type="repeat" description="PPR" evidence="1">
    <location>
        <begin position="933"/>
        <end position="967"/>
    </location>
</feature>
<evidence type="ECO:0000256" key="1">
    <source>
        <dbReference type="PROSITE-ProRule" id="PRU00708"/>
    </source>
</evidence>
<dbReference type="InterPro" id="IPR002885">
    <property type="entry name" value="PPR_rpt"/>
</dbReference>
<dbReference type="AlphaFoldDB" id="A0A9P6IVY9"/>
<feature type="repeat" description="PPR" evidence="1">
    <location>
        <begin position="588"/>
        <end position="622"/>
    </location>
</feature>
<dbReference type="Pfam" id="PF13812">
    <property type="entry name" value="PPR_3"/>
    <property type="match status" value="1"/>
</dbReference>
<evidence type="ECO:0008006" key="5">
    <source>
        <dbReference type="Google" id="ProtNLM"/>
    </source>
</evidence>
<dbReference type="OrthoDB" id="185373at2759"/>
<feature type="non-terminal residue" evidence="3">
    <location>
        <position position="1"/>
    </location>
</feature>
<feature type="region of interest" description="Disordered" evidence="2">
    <location>
        <begin position="1066"/>
        <end position="1108"/>
    </location>
</feature>
<dbReference type="EMBL" id="JAAAHY010001368">
    <property type="protein sequence ID" value="KAF9949813.1"/>
    <property type="molecule type" value="Genomic_DNA"/>
</dbReference>
<dbReference type="Pfam" id="PF13041">
    <property type="entry name" value="PPR_2"/>
    <property type="match status" value="1"/>
</dbReference>
<evidence type="ECO:0000313" key="3">
    <source>
        <dbReference type="EMBL" id="KAF9949813.1"/>
    </source>
</evidence>